<feature type="transmembrane region" description="Helical" evidence="6">
    <location>
        <begin position="31"/>
        <end position="52"/>
    </location>
</feature>
<keyword evidence="3 6" id="KW-1133">Transmembrane helix</keyword>
<feature type="transmembrane region" description="Helical" evidence="6">
    <location>
        <begin position="350"/>
        <end position="370"/>
    </location>
</feature>
<evidence type="ECO:0000313" key="8">
    <source>
        <dbReference type="Proteomes" id="UP000435837"/>
    </source>
</evidence>
<feature type="compositionally biased region" description="Basic and acidic residues" evidence="5">
    <location>
        <begin position="1"/>
        <end position="15"/>
    </location>
</feature>
<evidence type="ECO:0000256" key="2">
    <source>
        <dbReference type="ARBA" id="ARBA00022692"/>
    </source>
</evidence>
<dbReference type="AlphaFoldDB" id="A0A640SI59"/>
<evidence type="ECO:0008006" key="9">
    <source>
        <dbReference type="Google" id="ProtNLM"/>
    </source>
</evidence>
<keyword evidence="4 6" id="KW-0472">Membrane</keyword>
<evidence type="ECO:0000256" key="6">
    <source>
        <dbReference type="SAM" id="Phobius"/>
    </source>
</evidence>
<dbReference type="GO" id="GO:0016020">
    <property type="term" value="C:membrane"/>
    <property type="evidence" value="ECO:0007669"/>
    <property type="project" value="UniProtKB-SubCell"/>
</dbReference>
<dbReference type="PANTHER" id="PTHR43077:SF10">
    <property type="entry name" value="TRANSPORT PERMEASE PROTEIN"/>
    <property type="match status" value="1"/>
</dbReference>
<comment type="subcellular location">
    <subcellularLocation>
        <location evidence="1">Membrane</location>
        <topology evidence="1">Multi-pass membrane protein</topology>
    </subcellularLocation>
</comment>
<evidence type="ECO:0000256" key="5">
    <source>
        <dbReference type="SAM" id="MobiDB-lite"/>
    </source>
</evidence>
<feature type="transmembrane region" description="Helical" evidence="6">
    <location>
        <begin position="263"/>
        <end position="282"/>
    </location>
</feature>
<dbReference type="RefSeq" id="WP_159481875.1">
    <property type="nucleotide sequence ID" value="NZ_BAAATH010000001.1"/>
</dbReference>
<dbReference type="EMBL" id="BLIN01000005">
    <property type="protein sequence ID" value="GFE11173.1"/>
    <property type="molecule type" value="Genomic_DNA"/>
</dbReference>
<dbReference type="PANTHER" id="PTHR43077">
    <property type="entry name" value="TRANSPORT PERMEASE YVFS-RELATED"/>
    <property type="match status" value="1"/>
</dbReference>
<evidence type="ECO:0000256" key="3">
    <source>
        <dbReference type="ARBA" id="ARBA00022989"/>
    </source>
</evidence>
<comment type="caution">
    <text evidence="7">The sequence shown here is derived from an EMBL/GenBank/DDBJ whole genome shotgun (WGS) entry which is preliminary data.</text>
</comment>
<sequence length="458" mass="46808">MSTVRRPDHRSEQHGSHRSARSAHSAGLRHVLTHLITPLLMCIGMGLAYLGAFANPAPHHLPVAVVGSGRSAQLLAQSINDKAGGDLEVRTVADRSAAVERLKHQDIFGAYVIHAQGASKGAAKGATSGGMKSATGGAGGYGAAGGSAKQAPELLVATAGSDTSASVVQKVFTPIAAHQGAPLKVTDVAPKAEDDPTGQGIFFLLVAISIGSYASVAVIGGAGAVLPIRLRAVLAIGTSFVVGLIGTAFAGPVFHLVDHGLRGLWGMAWLYSAGILLIGTGLHTFLKRWTTLGVMALFVMLNFTSSGGIFRPEMQNGFFAALHSFWNGAGFVEGTRSHVYFDDYGLSGHVWTLVWWLVAGLVMVGVAALAERRRRTAAAEAAANAAAVAAAAVAATVPEPVPSPAPERGSWLERAAGTVQVAGGVGAEVGDGAADVDAAVAAEVEVDAEVEMEEAVGV</sequence>
<protein>
    <recommendedName>
        <fullName evidence="9">DUF3533 domain-containing protein</fullName>
    </recommendedName>
</protein>
<evidence type="ECO:0000313" key="7">
    <source>
        <dbReference type="EMBL" id="GFE11173.1"/>
    </source>
</evidence>
<evidence type="ECO:0000256" key="4">
    <source>
        <dbReference type="ARBA" id="ARBA00023136"/>
    </source>
</evidence>
<feature type="transmembrane region" description="Helical" evidence="6">
    <location>
        <begin position="289"/>
        <end position="310"/>
    </location>
</feature>
<dbReference type="InterPro" id="IPR051328">
    <property type="entry name" value="T7SS_ABC-Transporter"/>
</dbReference>
<proteinExistence type="predicted"/>
<reference evidence="7 8" key="1">
    <citation type="submission" date="2019-12" db="EMBL/GenBank/DDBJ databases">
        <title>Whole genome shotgun sequence of Streptomyces caniferus NBRC 15389.</title>
        <authorList>
            <person name="Ichikawa N."/>
            <person name="Kimura A."/>
            <person name="Kitahashi Y."/>
            <person name="Komaki H."/>
            <person name="Tamura T."/>
        </authorList>
    </citation>
    <scope>NUCLEOTIDE SEQUENCE [LARGE SCALE GENOMIC DNA]</scope>
    <source>
        <strain evidence="7 8">NBRC 15389</strain>
    </source>
</reference>
<dbReference type="OrthoDB" id="3288304at2"/>
<evidence type="ECO:0000256" key="1">
    <source>
        <dbReference type="ARBA" id="ARBA00004141"/>
    </source>
</evidence>
<organism evidence="7 8">
    <name type="scientific">Streptomyces caniferus</name>
    <dbReference type="NCBI Taxonomy" id="285557"/>
    <lineage>
        <taxon>Bacteria</taxon>
        <taxon>Bacillati</taxon>
        <taxon>Actinomycetota</taxon>
        <taxon>Actinomycetes</taxon>
        <taxon>Kitasatosporales</taxon>
        <taxon>Streptomycetaceae</taxon>
        <taxon>Streptomyces</taxon>
    </lineage>
</organism>
<accession>A0A640SI59</accession>
<gene>
    <name evidence="7" type="ORF">Scani_74410</name>
</gene>
<feature type="transmembrane region" description="Helical" evidence="6">
    <location>
        <begin position="233"/>
        <end position="257"/>
    </location>
</feature>
<feature type="transmembrane region" description="Helical" evidence="6">
    <location>
        <begin position="201"/>
        <end position="226"/>
    </location>
</feature>
<keyword evidence="2 6" id="KW-0812">Transmembrane</keyword>
<dbReference type="Proteomes" id="UP000435837">
    <property type="component" value="Unassembled WGS sequence"/>
</dbReference>
<feature type="region of interest" description="Disordered" evidence="5">
    <location>
        <begin position="1"/>
        <end position="24"/>
    </location>
</feature>
<name>A0A640SI59_9ACTN</name>